<organism evidence="3 5">
    <name type="scientific">Mycolicibacterium boenickei</name>
    <dbReference type="NCBI Taxonomy" id="146017"/>
    <lineage>
        <taxon>Bacteria</taxon>
        <taxon>Bacillati</taxon>
        <taxon>Actinomycetota</taxon>
        <taxon>Actinomycetes</taxon>
        <taxon>Mycobacteriales</taxon>
        <taxon>Mycobacteriaceae</taxon>
        <taxon>Mycolicibacterium</taxon>
    </lineage>
</organism>
<evidence type="ECO:0008006" key="6">
    <source>
        <dbReference type="Google" id="ProtNLM"/>
    </source>
</evidence>
<gene>
    <name evidence="3" type="ORF">H5U98_16855</name>
    <name evidence="2" type="ORF">MBOE_46030</name>
</gene>
<protein>
    <recommendedName>
        <fullName evidence="6">PE-PGRS family protein</fullName>
    </recommendedName>
</protein>
<dbReference type="EMBL" id="AP022579">
    <property type="protein sequence ID" value="BBX92954.1"/>
    <property type="molecule type" value="Genomic_DNA"/>
</dbReference>
<dbReference type="EMBL" id="CP060016">
    <property type="protein sequence ID" value="UNB97289.1"/>
    <property type="molecule type" value="Genomic_DNA"/>
</dbReference>
<feature type="region of interest" description="Disordered" evidence="1">
    <location>
        <begin position="320"/>
        <end position="340"/>
    </location>
</feature>
<accession>A0AAX2ZP97</accession>
<reference evidence="3 5" key="3">
    <citation type="journal article" date="2022" name="BMC Genomics">
        <title>Comparative genome analysis of mycobacteria focusing on tRNA and non-coding RNA.</title>
        <authorList>
            <person name="Behra P.R.K."/>
            <person name="Pettersson B.M.F."/>
            <person name="Ramesh M."/>
            <person name="Das S."/>
            <person name="Dasgupta S."/>
            <person name="Kirsebom L.A."/>
        </authorList>
    </citation>
    <scope>NUCLEOTIDE SEQUENCE [LARGE SCALE GENOMIC DNA]</scope>
    <source>
        <strain evidence="3 5">DSM 44677</strain>
    </source>
</reference>
<evidence type="ECO:0000313" key="3">
    <source>
        <dbReference type="EMBL" id="UNB97289.1"/>
    </source>
</evidence>
<dbReference type="RefSeq" id="WP_077739256.1">
    <property type="nucleotide sequence ID" value="NZ_AP022579.1"/>
</dbReference>
<dbReference type="AlphaFoldDB" id="A0AAX2ZP97"/>
<dbReference type="Proteomes" id="UP001162885">
    <property type="component" value="Chromosome"/>
</dbReference>
<reference evidence="2" key="2">
    <citation type="submission" date="2020-02" db="EMBL/GenBank/DDBJ databases">
        <authorList>
            <person name="Matsumoto Y."/>
            <person name="Motooka D."/>
            <person name="Nakamura S."/>
        </authorList>
    </citation>
    <scope>NUCLEOTIDE SEQUENCE</scope>
    <source>
        <strain evidence="2">JCM 15653</strain>
    </source>
</reference>
<evidence type="ECO:0000313" key="5">
    <source>
        <dbReference type="Proteomes" id="UP001162885"/>
    </source>
</evidence>
<sequence length="340" mass="34640">MSPLLAPPQAVPDVHVAAPRIVDHAQLQLTTLGIPDLAAAAQALQLLLSSGPQALAAVVGQLDDIAGGSLPLDQAFYDTVVHLRTGIVGTANGAANLIVAVTGAEVQSLAHIGLGDVLVLAVAAGAGQAIDLIGAPLDVVKDVMDGVPLVDSVRIVLANEVVQPIFTLPVIVGIGLNNGLPAPIGGDPDIGDAVDEGLIMPVVRQVQKLQVAVYNAVYPSQSQPFVQQLKSGVEVNSTEIEQADAVTLDTAPHDVDEPRAPRTPKLVDRLANSTKGGNKVAPGVVGGHTKIRAGLKDSGTGLRTAVNDLGTHVDRAVKKLTGADKAGTDEGDSNAQPAQD</sequence>
<evidence type="ECO:0000313" key="2">
    <source>
        <dbReference type="EMBL" id="BBX92954.1"/>
    </source>
</evidence>
<name>A0AAX2ZP97_9MYCO</name>
<evidence type="ECO:0000256" key="1">
    <source>
        <dbReference type="SAM" id="MobiDB-lite"/>
    </source>
</evidence>
<dbReference type="Proteomes" id="UP000466683">
    <property type="component" value="Chromosome"/>
</dbReference>
<reference evidence="2 4" key="1">
    <citation type="journal article" date="2019" name="Emerg. Microbes Infect.">
        <title>Comprehensive subspecies identification of 175 nontuberculous mycobacteria species based on 7547 genomic profiles.</title>
        <authorList>
            <person name="Matsumoto Y."/>
            <person name="Kinjo T."/>
            <person name="Motooka D."/>
            <person name="Nabeya D."/>
            <person name="Jung N."/>
            <person name="Uechi K."/>
            <person name="Horii T."/>
            <person name="Iida T."/>
            <person name="Fujita J."/>
            <person name="Nakamura S."/>
        </authorList>
    </citation>
    <scope>NUCLEOTIDE SEQUENCE [LARGE SCALE GENOMIC DNA]</scope>
    <source>
        <strain evidence="2 4">JCM 15653</strain>
    </source>
</reference>
<keyword evidence="4" id="KW-1185">Reference proteome</keyword>
<evidence type="ECO:0000313" key="4">
    <source>
        <dbReference type="Proteomes" id="UP000466683"/>
    </source>
</evidence>
<proteinExistence type="predicted"/>